<dbReference type="Gene3D" id="3.90.70.10">
    <property type="entry name" value="Cysteine proteinases"/>
    <property type="match status" value="2"/>
</dbReference>
<evidence type="ECO:0000256" key="6">
    <source>
        <dbReference type="ARBA" id="ARBA00022807"/>
    </source>
</evidence>
<accession>A0A8J5HJV5</accession>
<evidence type="ECO:0000259" key="8">
    <source>
        <dbReference type="PROSITE" id="PS50235"/>
    </source>
</evidence>
<protein>
    <recommendedName>
        <fullName evidence="7">Ubiquitin carboxyl-terminal hydrolase</fullName>
        <ecNumber evidence="7">3.4.19.12</ecNumber>
    </recommendedName>
</protein>
<dbReference type="InterPro" id="IPR057372">
    <property type="entry name" value="Ubiquitin_UBP8/5"/>
</dbReference>
<dbReference type="GO" id="GO:0006508">
    <property type="term" value="P:proteolysis"/>
    <property type="evidence" value="ECO:0007669"/>
    <property type="project" value="UniProtKB-KW"/>
</dbReference>
<comment type="function">
    <text evidence="7">Recognizes and hydrolyzes the peptide bond at the C-terminal Gly of ubiquitin. Involved in the processing of poly-ubiquitin precursors as well as that of ubiquitinated proteins.</text>
</comment>
<dbReference type="AlphaFoldDB" id="A0A8J5HJV5"/>
<reference evidence="9 10" key="1">
    <citation type="submission" date="2020-08" db="EMBL/GenBank/DDBJ databases">
        <title>Plant Genome Project.</title>
        <authorList>
            <person name="Zhang R.-G."/>
        </authorList>
    </citation>
    <scope>NUCLEOTIDE SEQUENCE [LARGE SCALE GENOMIC DNA]</scope>
    <source>
        <tissue evidence="9">Rhizome</tissue>
    </source>
</reference>
<sequence length="862" mass="97930">MDDSSPLVAGAATYLVPFRWWKEAQESSLEAAAEGTEGIRYEAVPSSSLSISVESDLVFELRRDGGSDSKRPAAEDEGFSCRCYALIRRDVCSMAVRWHNDTILNTENYLDASDDICPLTLRISASQDTSTITIKIRKEDNVTESYIKASTLFSDDSELVYIWDFSKQIDHAIMNLQNIEFLDGQHQSENEILLEVQLYASSEAVTSEHETRKYYPTVPISQMASSSYGGDLFMSNGSIETMDFDLHTNVSSIRTSTSGLTGLENLGNTCFMNSAIQCLAHTPELVRYFHGNYAREINRENPLGMNGELALAFGLLLRKLWAPGRTPIAPNVFKSKLSSFAPQFYGFSQHDCQELLAFLLDGLHEDLNRIKQKPYVEVKDASGRPDEEVAEEYWTNHLARNDSIIVDICHGQYRSTLVCPVCNKLSVTFDPFIYLSLPLPSTKMRTMTVTVFSTDGHSRPTPYTVNVPKSGNCSDLIQSLSIACSLKQDESLLVAEVFCNRIIRFLEDPSDSVSLIRDGDQLAAYRLSKELEEFPLIVFMHQTKDESSKELRHYFTGRWKAFGIPLVTRLPGLSTGPLVRDLFLKLLGPFLSPKESTLDVDKDSIYDEDGITNIDCDSILPDFEDNATVKEKHFHDGFQFYLTDENSQVMLSEIEMNGPICLMELQSKLFVLVSWHEKQMTHYNVSLLNTLPEVYKFGLLAKQPQESVSLYSCLKAFLKEEPLGPEDMWYCPSCKKHRQASKKLDLWRLPEVLIIHLKRFSYDIFSNNKLEMFVDFPIHDLDLSGYLACNSKEPSKYRLYAINNHYGNMGGGHYTAYVYHETEDRWFDFDDQFVLPISEDNIKSSAAYVLFYERIRPRSLGT</sequence>
<evidence type="ECO:0000256" key="7">
    <source>
        <dbReference type="RuleBase" id="RU366025"/>
    </source>
</evidence>
<dbReference type="PROSITE" id="PS00973">
    <property type="entry name" value="USP_2"/>
    <property type="match status" value="1"/>
</dbReference>
<dbReference type="PANTHER" id="PTHR21646:SF24">
    <property type="entry name" value="UBIQUITIN CARBOXYL-TERMINAL HYDROLASE"/>
    <property type="match status" value="1"/>
</dbReference>
<dbReference type="Pfam" id="PF00443">
    <property type="entry name" value="UCH"/>
    <property type="match status" value="1"/>
</dbReference>
<dbReference type="PANTHER" id="PTHR21646">
    <property type="entry name" value="UBIQUITIN CARBOXYL-TERMINAL HYDROLASE"/>
    <property type="match status" value="1"/>
</dbReference>
<keyword evidence="4 7" id="KW-0833">Ubl conjugation pathway</keyword>
<evidence type="ECO:0000256" key="4">
    <source>
        <dbReference type="ARBA" id="ARBA00022786"/>
    </source>
</evidence>
<dbReference type="InterPro" id="IPR001394">
    <property type="entry name" value="Peptidase_C19_UCH"/>
</dbReference>
<comment type="similarity">
    <text evidence="2 7">Belongs to the peptidase C19 family.</text>
</comment>
<dbReference type="Proteomes" id="UP000734854">
    <property type="component" value="Unassembled WGS sequence"/>
</dbReference>
<evidence type="ECO:0000256" key="2">
    <source>
        <dbReference type="ARBA" id="ARBA00009085"/>
    </source>
</evidence>
<organism evidence="9 10">
    <name type="scientific">Zingiber officinale</name>
    <name type="common">Ginger</name>
    <name type="synonym">Amomum zingiber</name>
    <dbReference type="NCBI Taxonomy" id="94328"/>
    <lineage>
        <taxon>Eukaryota</taxon>
        <taxon>Viridiplantae</taxon>
        <taxon>Streptophyta</taxon>
        <taxon>Embryophyta</taxon>
        <taxon>Tracheophyta</taxon>
        <taxon>Spermatophyta</taxon>
        <taxon>Magnoliopsida</taxon>
        <taxon>Liliopsida</taxon>
        <taxon>Zingiberales</taxon>
        <taxon>Zingiberaceae</taxon>
        <taxon>Zingiber</taxon>
    </lineage>
</organism>
<dbReference type="SUPFAM" id="SSF54001">
    <property type="entry name" value="Cysteine proteinases"/>
    <property type="match status" value="1"/>
</dbReference>
<dbReference type="EC" id="3.4.19.12" evidence="7"/>
<keyword evidence="10" id="KW-1185">Reference proteome</keyword>
<dbReference type="GO" id="GO:0004843">
    <property type="term" value="F:cysteine-type deubiquitinase activity"/>
    <property type="evidence" value="ECO:0007669"/>
    <property type="project" value="UniProtKB-UniRule"/>
</dbReference>
<dbReference type="EMBL" id="JACMSC010000005">
    <property type="protein sequence ID" value="KAG6520518.1"/>
    <property type="molecule type" value="Genomic_DNA"/>
</dbReference>
<proteinExistence type="inferred from homology"/>
<evidence type="ECO:0000313" key="9">
    <source>
        <dbReference type="EMBL" id="KAG6520518.1"/>
    </source>
</evidence>
<dbReference type="InterPro" id="IPR038765">
    <property type="entry name" value="Papain-like_cys_pep_sf"/>
</dbReference>
<evidence type="ECO:0000256" key="3">
    <source>
        <dbReference type="ARBA" id="ARBA00022670"/>
    </source>
</evidence>
<comment type="caution">
    <text evidence="9">The sequence shown here is derived from an EMBL/GenBank/DDBJ whole genome shotgun (WGS) entry which is preliminary data.</text>
</comment>
<feature type="domain" description="USP" evidence="8">
    <location>
        <begin position="261"/>
        <end position="855"/>
    </location>
</feature>
<comment type="catalytic activity">
    <reaction evidence="1 7">
        <text>Thiol-dependent hydrolysis of ester, thioester, amide, peptide and isopeptide bonds formed by the C-terminal Gly of ubiquitin (a 76-residue protein attached to proteins as an intracellular targeting signal).</text>
        <dbReference type="EC" id="3.4.19.12"/>
    </reaction>
</comment>
<dbReference type="PROSITE" id="PS50235">
    <property type="entry name" value="USP_3"/>
    <property type="match status" value="1"/>
</dbReference>
<gene>
    <name evidence="9" type="ORF">ZIOFF_017575</name>
</gene>
<keyword evidence="5 7" id="KW-0378">Hydrolase</keyword>
<dbReference type="GO" id="GO:0016579">
    <property type="term" value="P:protein deubiquitination"/>
    <property type="evidence" value="ECO:0007669"/>
    <property type="project" value="InterPro"/>
</dbReference>
<dbReference type="PROSITE" id="PS00972">
    <property type="entry name" value="USP_1"/>
    <property type="match status" value="1"/>
</dbReference>
<evidence type="ECO:0000313" key="10">
    <source>
        <dbReference type="Proteomes" id="UP000734854"/>
    </source>
</evidence>
<dbReference type="InterPro" id="IPR028889">
    <property type="entry name" value="USP"/>
</dbReference>
<keyword evidence="3 7" id="KW-0645">Protease</keyword>
<dbReference type="Pfam" id="PF25242">
    <property type="entry name" value="Ubiquitin_UBP8"/>
    <property type="match status" value="1"/>
</dbReference>
<dbReference type="InterPro" id="IPR050185">
    <property type="entry name" value="Ub_carboxyl-term_hydrolase"/>
</dbReference>
<dbReference type="CDD" id="cd02674">
    <property type="entry name" value="Peptidase_C19R"/>
    <property type="match status" value="1"/>
</dbReference>
<evidence type="ECO:0000256" key="5">
    <source>
        <dbReference type="ARBA" id="ARBA00022801"/>
    </source>
</evidence>
<keyword evidence="6 7" id="KW-0788">Thiol protease</keyword>
<evidence type="ECO:0000256" key="1">
    <source>
        <dbReference type="ARBA" id="ARBA00000707"/>
    </source>
</evidence>
<name>A0A8J5HJV5_ZINOF</name>
<dbReference type="InterPro" id="IPR018200">
    <property type="entry name" value="USP_CS"/>
</dbReference>